<evidence type="ECO:0000313" key="12">
    <source>
        <dbReference type="EMBL" id="SIP99395.1"/>
    </source>
</evidence>
<proteinExistence type="predicted"/>
<dbReference type="GO" id="GO:0004066">
    <property type="term" value="F:asparagine synthase (glutamine-hydrolyzing) activity"/>
    <property type="evidence" value="ECO:0007669"/>
    <property type="project" value="InterPro"/>
</dbReference>
<organism evidence="12 13">
    <name type="scientific">Alkalispirochaeta americana</name>
    <dbReference type="NCBI Taxonomy" id="159291"/>
    <lineage>
        <taxon>Bacteria</taxon>
        <taxon>Pseudomonadati</taxon>
        <taxon>Spirochaetota</taxon>
        <taxon>Spirochaetia</taxon>
        <taxon>Spirochaetales</taxon>
        <taxon>Spirochaetaceae</taxon>
        <taxon>Alkalispirochaeta</taxon>
    </lineage>
</organism>
<dbReference type="OrthoDB" id="9802219at2"/>
<dbReference type="RefSeq" id="WP_076487679.1">
    <property type="nucleotide sequence ID" value="NZ_FTMS01000002.1"/>
</dbReference>
<dbReference type="InterPro" id="IPR014729">
    <property type="entry name" value="Rossmann-like_a/b/a_fold"/>
</dbReference>
<dbReference type="SUPFAM" id="SSF52317">
    <property type="entry name" value="Class I glutamine amidotransferase-like"/>
    <property type="match status" value="1"/>
</dbReference>
<evidence type="ECO:0000256" key="9">
    <source>
        <dbReference type="ARBA" id="ARBA00022962"/>
    </source>
</evidence>
<dbReference type="PANTHER" id="PTHR11922:SF2">
    <property type="entry name" value="GMP SYNTHASE [GLUTAMINE-HYDROLYZING]"/>
    <property type="match status" value="1"/>
</dbReference>
<dbReference type="GO" id="GO:0005829">
    <property type="term" value="C:cytosol"/>
    <property type="evidence" value="ECO:0007669"/>
    <property type="project" value="TreeGrafter"/>
</dbReference>
<dbReference type="InterPro" id="IPR029062">
    <property type="entry name" value="Class_I_gatase-like"/>
</dbReference>
<dbReference type="UniPathway" id="UPA00189">
    <property type="reaction ID" value="UER00296"/>
</dbReference>
<dbReference type="PROSITE" id="PS51553">
    <property type="entry name" value="GMPS_ATP_PPASE"/>
    <property type="match status" value="1"/>
</dbReference>
<dbReference type="InterPro" id="IPR017926">
    <property type="entry name" value="GATASE"/>
</dbReference>
<dbReference type="InterPro" id="IPR004739">
    <property type="entry name" value="GMP_synth_GATase"/>
</dbReference>
<dbReference type="AlphaFoldDB" id="A0A1N6P4Z2"/>
<evidence type="ECO:0000256" key="4">
    <source>
        <dbReference type="ARBA" id="ARBA00022598"/>
    </source>
</evidence>
<evidence type="ECO:0000313" key="13">
    <source>
        <dbReference type="Proteomes" id="UP000186400"/>
    </source>
</evidence>
<protein>
    <recommendedName>
        <fullName evidence="3">GMP synthase (glutamine-hydrolyzing)</fullName>
        <ecNumber evidence="3">6.3.5.2</ecNumber>
    </recommendedName>
</protein>
<dbReference type="NCBIfam" id="TIGR00884">
    <property type="entry name" value="guaA_Cterm"/>
    <property type="match status" value="1"/>
</dbReference>
<dbReference type="InterPro" id="IPR001674">
    <property type="entry name" value="GMP_synth_C"/>
</dbReference>
<dbReference type="Proteomes" id="UP000186400">
    <property type="component" value="Unassembled WGS sequence"/>
</dbReference>
<dbReference type="SUPFAM" id="SSF54810">
    <property type="entry name" value="GMP synthetase C-terminal dimerisation domain"/>
    <property type="match status" value="1"/>
</dbReference>
<evidence type="ECO:0000259" key="11">
    <source>
        <dbReference type="PROSITE" id="PS51553"/>
    </source>
</evidence>
<sequence length="528" mass="57129">MTTGSALTPPSGTDRIVILDFGSQTTHLIGRRIREQGIFAQIVAGTAPVEEWLDEGVRGIILSGSPSSIHDDDPPLPDRRIYSQGLPLLGICYGLHVTAHLQGGEISRAETREYGPAPVEVVTNHEITSGVSRRFTSWMSHGDAIRRLPPGAREIATTSHGVTAIVTIPECSFVGLQFHPEVTHSEQGIQILDNFAAGVCQARRQWSVENYLGQLQEELRGQAGDKPILLLISGGVDSSVVAALLLQTFPPEQVHLMYIDTGLMRKDESVEIGAALRKLGARNLYLIDAEERFLSALAGVTDPEKKRHIIGDLFISVQEEEIASRLSGDYLLAQGTLYTDLIESGHGSGGKAKSIKSHHNVASPLVKKKREAGLILEPLAALYKDEVRDLGRLLGLPEEIVGRHPFPGPGLGVRVLGEVTRERCDILREADAIFIRELRTAGLYDAIWQAFAVLLPIQSVGVAGDSRAYGNVVALRAVTSTDGMTADVYGFEPAFLRTVSAAITNGIPQVGRVVYDCSGKPPATIEWE</sequence>
<dbReference type="PROSITE" id="PS51273">
    <property type="entry name" value="GATASE_TYPE_1"/>
    <property type="match status" value="1"/>
</dbReference>
<gene>
    <name evidence="12" type="ORF">SAMN05920897_102130</name>
</gene>
<feature type="domain" description="GMPS ATP-PPase" evidence="11">
    <location>
        <begin position="206"/>
        <end position="403"/>
    </location>
</feature>
<name>A0A1N6P4Z2_9SPIO</name>
<dbReference type="Gene3D" id="3.40.50.620">
    <property type="entry name" value="HUPs"/>
    <property type="match status" value="1"/>
</dbReference>
<evidence type="ECO:0000256" key="8">
    <source>
        <dbReference type="ARBA" id="ARBA00022840"/>
    </source>
</evidence>
<evidence type="ECO:0000256" key="6">
    <source>
        <dbReference type="ARBA" id="ARBA00022749"/>
    </source>
</evidence>
<dbReference type="Pfam" id="PF00117">
    <property type="entry name" value="GATase"/>
    <property type="match status" value="1"/>
</dbReference>
<dbReference type="PANTHER" id="PTHR11922">
    <property type="entry name" value="GMP SYNTHASE-RELATED"/>
    <property type="match status" value="1"/>
</dbReference>
<evidence type="ECO:0000256" key="2">
    <source>
        <dbReference type="ARBA" id="ARBA00005153"/>
    </source>
</evidence>
<accession>A0A1N6P4Z2</accession>
<dbReference type="CDD" id="cd01997">
    <property type="entry name" value="GMP_synthase_C"/>
    <property type="match status" value="1"/>
</dbReference>
<dbReference type="InterPro" id="IPR025777">
    <property type="entry name" value="GMPS_ATP_PPase_dom"/>
</dbReference>
<dbReference type="Gene3D" id="3.30.300.10">
    <property type="match status" value="1"/>
</dbReference>
<dbReference type="NCBIfam" id="NF000848">
    <property type="entry name" value="PRK00074.1"/>
    <property type="match status" value="1"/>
</dbReference>
<dbReference type="PRINTS" id="PR00096">
    <property type="entry name" value="GATASE"/>
</dbReference>
<feature type="binding site" evidence="10">
    <location>
        <begin position="233"/>
        <end position="239"/>
    </location>
    <ligand>
        <name>ATP</name>
        <dbReference type="ChEBI" id="CHEBI:30616"/>
    </ligand>
</feature>
<dbReference type="GO" id="GO:0003921">
    <property type="term" value="F:GMP synthase activity"/>
    <property type="evidence" value="ECO:0007669"/>
    <property type="project" value="InterPro"/>
</dbReference>
<evidence type="ECO:0000256" key="10">
    <source>
        <dbReference type="PROSITE-ProRule" id="PRU00886"/>
    </source>
</evidence>
<dbReference type="FunFam" id="3.30.300.10:FF:000002">
    <property type="entry name" value="GMP synthase [glutamine-hydrolyzing]"/>
    <property type="match status" value="1"/>
</dbReference>
<keyword evidence="7 10" id="KW-0658">Purine biosynthesis</keyword>
<dbReference type="GO" id="GO:0005524">
    <property type="term" value="F:ATP binding"/>
    <property type="evidence" value="ECO:0007669"/>
    <property type="project" value="UniProtKB-UniRule"/>
</dbReference>
<keyword evidence="4" id="KW-0436">Ligase</keyword>
<dbReference type="Pfam" id="PF00733">
    <property type="entry name" value="Asn_synthase"/>
    <property type="match status" value="1"/>
</dbReference>
<keyword evidence="9" id="KW-0315">Glutamine amidotransferase</keyword>
<dbReference type="CDD" id="cd01742">
    <property type="entry name" value="GATase1_GMP_Synthase"/>
    <property type="match status" value="1"/>
</dbReference>
<evidence type="ECO:0000256" key="5">
    <source>
        <dbReference type="ARBA" id="ARBA00022741"/>
    </source>
</evidence>
<reference evidence="12 13" key="1">
    <citation type="submission" date="2017-01" db="EMBL/GenBank/DDBJ databases">
        <authorList>
            <person name="Mah S.A."/>
            <person name="Swanson W.J."/>
            <person name="Moy G.W."/>
            <person name="Vacquier V.D."/>
        </authorList>
    </citation>
    <scope>NUCLEOTIDE SEQUENCE [LARGE SCALE GENOMIC DNA]</scope>
    <source>
        <strain evidence="12 13">ASpG1</strain>
    </source>
</reference>
<dbReference type="EC" id="6.3.5.2" evidence="3"/>
<dbReference type="Gene3D" id="3.40.50.880">
    <property type="match status" value="1"/>
</dbReference>
<dbReference type="Pfam" id="PF00958">
    <property type="entry name" value="GMP_synt_C"/>
    <property type="match status" value="1"/>
</dbReference>
<keyword evidence="5 10" id="KW-0547">Nucleotide-binding</keyword>
<evidence type="ECO:0000256" key="7">
    <source>
        <dbReference type="ARBA" id="ARBA00022755"/>
    </source>
</evidence>
<comment type="function">
    <text evidence="1">Catalyzes the synthesis of GMP from XMP.</text>
</comment>
<keyword evidence="6 10" id="KW-0332">GMP biosynthesis</keyword>
<comment type="pathway">
    <text evidence="2">Purine metabolism; GMP biosynthesis; GMP from XMP (L-Gln route): step 1/1.</text>
</comment>
<keyword evidence="8 10" id="KW-0067">ATP-binding</keyword>
<dbReference type="GO" id="GO:0006529">
    <property type="term" value="P:asparagine biosynthetic process"/>
    <property type="evidence" value="ECO:0007669"/>
    <property type="project" value="InterPro"/>
</dbReference>
<dbReference type="EMBL" id="FTMS01000002">
    <property type="protein sequence ID" value="SIP99395.1"/>
    <property type="molecule type" value="Genomic_DNA"/>
</dbReference>
<dbReference type="SUPFAM" id="SSF52402">
    <property type="entry name" value="Adenine nucleotide alpha hydrolases-like"/>
    <property type="match status" value="1"/>
</dbReference>
<evidence type="ECO:0000256" key="3">
    <source>
        <dbReference type="ARBA" id="ARBA00012746"/>
    </source>
</evidence>
<evidence type="ECO:0000256" key="1">
    <source>
        <dbReference type="ARBA" id="ARBA00002332"/>
    </source>
</evidence>
<keyword evidence="13" id="KW-1185">Reference proteome</keyword>
<dbReference type="STRING" id="159291.SAMN05920897_102130"/>
<dbReference type="NCBIfam" id="TIGR00888">
    <property type="entry name" value="guaA_Nterm"/>
    <property type="match status" value="1"/>
</dbReference>
<dbReference type="InterPro" id="IPR001962">
    <property type="entry name" value="Asn_synthase"/>
</dbReference>